<dbReference type="PANTHER" id="PTHR28055:SF1">
    <property type="entry name" value="ALTERED INHERITANCE OF MITOCHONDRIA PROTEIN 41, MITOCHONDRIAL"/>
    <property type="match status" value="1"/>
</dbReference>
<reference evidence="1 2" key="1">
    <citation type="submission" date="2010-05" db="EMBL/GenBank/DDBJ databases">
        <title>The Genome Sequence of Thecamonas trahens ATCC 50062.</title>
        <authorList>
            <consortium name="The Broad Institute Genome Sequencing Platform"/>
            <person name="Russ C."/>
            <person name="Cuomo C."/>
            <person name="Shea T."/>
            <person name="Young S.K."/>
            <person name="Zeng Q."/>
            <person name="Koehrsen M."/>
            <person name="Haas B."/>
            <person name="Borodovsky M."/>
            <person name="Guigo R."/>
            <person name="Alvarado L."/>
            <person name="Berlin A."/>
            <person name="Bochicchio J."/>
            <person name="Borenstein D."/>
            <person name="Chapman S."/>
            <person name="Chen Z."/>
            <person name="Freedman E."/>
            <person name="Gellesch M."/>
            <person name="Goldberg J."/>
            <person name="Griggs A."/>
            <person name="Gujja S."/>
            <person name="Heilman E."/>
            <person name="Heiman D."/>
            <person name="Hepburn T."/>
            <person name="Howarth C."/>
            <person name="Jen D."/>
            <person name="Larson L."/>
            <person name="Mehta T."/>
            <person name="Park D."/>
            <person name="Pearson M."/>
            <person name="Roberts A."/>
            <person name="Saif S."/>
            <person name="Shenoy N."/>
            <person name="Sisk P."/>
            <person name="Stolte C."/>
            <person name="Sykes S."/>
            <person name="Thomson T."/>
            <person name="Walk T."/>
            <person name="White J."/>
            <person name="Yandava C."/>
            <person name="Burger G."/>
            <person name="Gray M.W."/>
            <person name="Holland P.W.H."/>
            <person name="King N."/>
            <person name="Lang F.B.F."/>
            <person name="Roger A.J."/>
            <person name="Ruiz-Trillo I."/>
            <person name="Lander E."/>
            <person name="Nusbaum C."/>
        </authorList>
    </citation>
    <scope>NUCLEOTIDE SEQUENCE [LARGE SCALE GENOMIC DNA]</scope>
    <source>
        <strain evidence="1 2">ATCC 50062</strain>
    </source>
</reference>
<dbReference type="AlphaFoldDB" id="A0A0L0DTJ9"/>
<dbReference type="Pfam" id="PF09424">
    <property type="entry name" value="YqeY"/>
    <property type="match status" value="1"/>
</dbReference>
<dbReference type="STRING" id="461836.A0A0L0DTJ9"/>
<dbReference type="InterPro" id="IPR019004">
    <property type="entry name" value="YqeY/Aim41"/>
</dbReference>
<evidence type="ECO:0000313" key="2">
    <source>
        <dbReference type="Proteomes" id="UP000054408"/>
    </source>
</evidence>
<proteinExistence type="predicted"/>
<gene>
    <name evidence="1" type="ORF">AMSG_01924</name>
</gene>
<dbReference type="InterPro" id="IPR003789">
    <property type="entry name" value="Asn/Gln_tRNA_amidoTrase-B-like"/>
</dbReference>
<dbReference type="GeneID" id="25561640"/>
<evidence type="ECO:0000313" key="1">
    <source>
        <dbReference type="EMBL" id="KNC55654.1"/>
    </source>
</evidence>
<dbReference type="PANTHER" id="PTHR28055">
    <property type="entry name" value="ALTERED INHERITANCE OF MITOCHONDRIA PROTEIN 41, MITOCHONDRIAL"/>
    <property type="match status" value="1"/>
</dbReference>
<dbReference type="Gene3D" id="1.10.10.410">
    <property type="match status" value="1"/>
</dbReference>
<name>A0A0L0DTJ9_THETB</name>
<keyword evidence="2" id="KW-1185">Reference proteome</keyword>
<dbReference type="eggNOG" id="ENOG502S76A">
    <property type="taxonomic scope" value="Eukaryota"/>
</dbReference>
<dbReference type="Gene3D" id="1.10.1510.10">
    <property type="entry name" value="Uncharacterised protein YqeY/AIM41 PF09424, N-terminal domain"/>
    <property type="match status" value="1"/>
</dbReference>
<accession>A0A0L0DTJ9</accession>
<dbReference type="EMBL" id="GL349439">
    <property type="protein sequence ID" value="KNC55654.1"/>
    <property type="molecule type" value="Genomic_DNA"/>
</dbReference>
<dbReference type="GO" id="GO:0016884">
    <property type="term" value="F:carbon-nitrogen ligase activity, with glutamine as amido-N-donor"/>
    <property type="evidence" value="ECO:0007669"/>
    <property type="project" value="InterPro"/>
</dbReference>
<sequence>MLRMTMGGEMHAVVGAVARGFAGGWAAAAPLKADLMADMKVAMKAKDAVKLDTLRLIRAEITSGEKVRGESYSDAEVISVLRKLAAQRDEAAAAFDGAGRPEQAAKELEEKNIITSYLPAQMDADALHAAVTEAVADSGASSMKDMGAVMSRLRSLIDSGVTDGKAVSALAKDIITSK</sequence>
<dbReference type="Proteomes" id="UP000054408">
    <property type="component" value="Unassembled WGS sequence"/>
</dbReference>
<dbReference type="RefSeq" id="XP_013761423.1">
    <property type="nucleotide sequence ID" value="XM_013905969.1"/>
</dbReference>
<organism evidence="1 2">
    <name type="scientific">Thecamonas trahens ATCC 50062</name>
    <dbReference type="NCBI Taxonomy" id="461836"/>
    <lineage>
        <taxon>Eukaryota</taxon>
        <taxon>Apusozoa</taxon>
        <taxon>Apusomonadida</taxon>
        <taxon>Apusomonadidae</taxon>
        <taxon>Thecamonas</taxon>
    </lineage>
</organism>
<dbReference type="InterPro" id="IPR023168">
    <property type="entry name" value="GatB_Yqey_C_2"/>
</dbReference>
<dbReference type="SUPFAM" id="SSF89095">
    <property type="entry name" value="GatB/YqeY motif"/>
    <property type="match status" value="1"/>
</dbReference>
<dbReference type="InterPro" id="IPR042184">
    <property type="entry name" value="YqeY/Aim41_N"/>
</dbReference>
<protein>
    <submittedName>
        <fullName evidence="1">GatB/Yqey domain-containing protein</fullName>
    </submittedName>
</protein>
<dbReference type="OrthoDB" id="538640at2759"/>